<feature type="transmembrane region" description="Helical" evidence="2">
    <location>
        <begin position="59"/>
        <end position="80"/>
    </location>
</feature>
<accession>A0A8D8X211</accession>
<feature type="transmembrane region" description="Helical" evidence="2">
    <location>
        <begin position="30"/>
        <end position="47"/>
    </location>
</feature>
<evidence type="ECO:0000256" key="1">
    <source>
        <dbReference type="SAM" id="MobiDB-lite"/>
    </source>
</evidence>
<reference evidence="3" key="1">
    <citation type="submission" date="2021-05" db="EMBL/GenBank/DDBJ databases">
        <authorList>
            <person name="Alioto T."/>
            <person name="Alioto T."/>
            <person name="Gomez Garrido J."/>
        </authorList>
    </citation>
    <scope>NUCLEOTIDE SEQUENCE</scope>
</reference>
<sequence length="338" mass="37624">MDVLEEDDIDKELFNMALVVPEQSQRPYRFGMTLLCIGALFNWLGLADSYTEPVPAVRYIGVGLIAVGAALICLAMCCWMRAVQDPQFARELHNRENVAVQVINIEEPDPRSLEKPPDYSSVVDFPPSYEDAIKELDANKLLYACVTNNNNNYEDPIKTIEDTFVIISQLDGKVNDEVDNQISANAEDSKPLNVQEIKQDSLQHKESKETMKSVPDKNKSDNVVNKVVTHMSKQNGHTIVEMPEYTEQKDSTTSNTAHNSGKSHSSNQTKDLKESRPCENAGNLVINETRPTNILSNVLRKSFRSLRKSTTLPTLPSSSSGQNSSDNCDNENAGRSNS</sequence>
<proteinExistence type="predicted"/>
<feature type="compositionally biased region" description="Low complexity" evidence="1">
    <location>
        <begin position="308"/>
        <end position="325"/>
    </location>
</feature>
<evidence type="ECO:0000313" key="3">
    <source>
        <dbReference type="EMBL" id="CAG6679488.1"/>
    </source>
</evidence>
<name>A0A8D8X211_9HEMI</name>
<keyword evidence="2" id="KW-1133">Transmembrane helix</keyword>
<keyword evidence="2" id="KW-0812">Transmembrane</keyword>
<feature type="compositionally biased region" description="Polar residues" evidence="1">
    <location>
        <begin position="251"/>
        <end position="269"/>
    </location>
</feature>
<evidence type="ECO:0000256" key="2">
    <source>
        <dbReference type="SAM" id="Phobius"/>
    </source>
</evidence>
<feature type="region of interest" description="Disordered" evidence="1">
    <location>
        <begin position="308"/>
        <end position="338"/>
    </location>
</feature>
<organism evidence="3">
    <name type="scientific">Cacopsylla melanoneura</name>
    <dbReference type="NCBI Taxonomy" id="428564"/>
    <lineage>
        <taxon>Eukaryota</taxon>
        <taxon>Metazoa</taxon>
        <taxon>Ecdysozoa</taxon>
        <taxon>Arthropoda</taxon>
        <taxon>Hexapoda</taxon>
        <taxon>Insecta</taxon>
        <taxon>Pterygota</taxon>
        <taxon>Neoptera</taxon>
        <taxon>Paraneoptera</taxon>
        <taxon>Hemiptera</taxon>
        <taxon>Sternorrhyncha</taxon>
        <taxon>Psylloidea</taxon>
        <taxon>Psyllidae</taxon>
        <taxon>Psyllinae</taxon>
        <taxon>Cacopsylla</taxon>
    </lineage>
</organism>
<protein>
    <submittedName>
        <fullName evidence="3">Uncharacterized protein</fullName>
    </submittedName>
</protein>
<dbReference type="AlphaFoldDB" id="A0A8D8X211"/>
<feature type="compositionally biased region" description="Basic and acidic residues" evidence="1">
    <location>
        <begin position="197"/>
        <end position="220"/>
    </location>
</feature>
<feature type="region of interest" description="Disordered" evidence="1">
    <location>
        <begin position="183"/>
        <end position="285"/>
    </location>
</feature>
<keyword evidence="2" id="KW-0472">Membrane</keyword>
<dbReference type="EMBL" id="HBUF01249206">
    <property type="protein sequence ID" value="CAG6679488.1"/>
    <property type="molecule type" value="Transcribed_RNA"/>
</dbReference>